<evidence type="ECO:0000313" key="2">
    <source>
        <dbReference type="EMBL" id="EFQ94712.1"/>
    </source>
</evidence>
<dbReference type="EMBL" id="GL533158">
    <property type="protein sequence ID" value="EFQ94712.1"/>
    <property type="molecule type" value="Genomic_DNA"/>
</dbReference>
<gene>
    <name evidence="2" type="ORF">PTT_07512</name>
</gene>
<reference evidence="2 3" key="1">
    <citation type="journal article" date="2010" name="Genome Biol.">
        <title>A first genome assembly of the barley fungal pathogen Pyrenophora teres f. teres.</title>
        <authorList>
            <person name="Ellwood S.R."/>
            <person name="Liu Z."/>
            <person name="Syme R.A."/>
            <person name="Lai Z."/>
            <person name="Hane J.K."/>
            <person name="Keiper F."/>
            <person name="Moffat C.S."/>
            <person name="Oliver R.P."/>
            <person name="Friesen T.L."/>
        </authorList>
    </citation>
    <scope>NUCLEOTIDE SEQUENCE [LARGE SCALE GENOMIC DNA]</scope>
    <source>
        <strain evidence="2 3">0-1</strain>
    </source>
</reference>
<sequence>MTVQCSEPQCDNTVTVTPHGTSTISPSLRSASPPSDHVENPAIYVKARCKECEPKVIVFDLWGTAGVDEDEERENGEEVEGEWGATGWEEGEHGNGNMEW</sequence>
<feature type="region of interest" description="Disordered" evidence="1">
    <location>
        <begin position="68"/>
        <end position="100"/>
    </location>
</feature>
<dbReference type="HOGENOM" id="CLU_2307466_0_0_1"/>
<evidence type="ECO:0000313" key="3">
    <source>
        <dbReference type="Proteomes" id="UP000001067"/>
    </source>
</evidence>
<protein>
    <submittedName>
        <fullName evidence="2">Uncharacterized protein</fullName>
    </submittedName>
</protein>
<dbReference type="OrthoDB" id="3694320at2759"/>
<feature type="compositionally biased region" description="Acidic residues" evidence="1">
    <location>
        <begin position="68"/>
        <end position="81"/>
    </location>
</feature>
<dbReference type="AlphaFoldDB" id="E3RHT9"/>
<feature type="compositionally biased region" description="Polar residues" evidence="1">
    <location>
        <begin position="1"/>
        <end position="33"/>
    </location>
</feature>
<organism evidence="3">
    <name type="scientific">Pyrenophora teres f. teres (strain 0-1)</name>
    <name type="common">Barley net blotch fungus</name>
    <name type="synonym">Drechslera teres f. teres</name>
    <dbReference type="NCBI Taxonomy" id="861557"/>
    <lineage>
        <taxon>Eukaryota</taxon>
        <taxon>Fungi</taxon>
        <taxon>Dikarya</taxon>
        <taxon>Ascomycota</taxon>
        <taxon>Pezizomycotina</taxon>
        <taxon>Dothideomycetes</taxon>
        <taxon>Pleosporomycetidae</taxon>
        <taxon>Pleosporales</taxon>
        <taxon>Pleosporineae</taxon>
        <taxon>Pleosporaceae</taxon>
        <taxon>Pyrenophora</taxon>
    </lineage>
</organism>
<dbReference type="Proteomes" id="UP000001067">
    <property type="component" value="Unassembled WGS sequence"/>
</dbReference>
<proteinExistence type="predicted"/>
<feature type="region of interest" description="Disordered" evidence="1">
    <location>
        <begin position="1"/>
        <end position="37"/>
    </location>
</feature>
<name>E3RHT9_PYRTT</name>
<dbReference type="KEGG" id="pte:PTT_07512"/>
<keyword evidence="3" id="KW-1185">Reference proteome</keyword>
<accession>E3RHT9</accession>
<evidence type="ECO:0000256" key="1">
    <source>
        <dbReference type="SAM" id="MobiDB-lite"/>
    </source>
</evidence>